<dbReference type="InterPro" id="IPR056789">
    <property type="entry name" value="LRR_R13L1-DRL21"/>
</dbReference>
<dbReference type="Pfam" id="PF25019">
    <property type="entry name" value="LRR_R13L1-DRL21"/>
    <property type="match status" value="1"/>
</dbReference>
<dbReference type="PANTHER" id="PTHR47186">
    <property type="entry name" value="LEUCINE-RICH REPEAT-CONTAINING PROTEIN 57"/>
    <property type="match status" value="1"/>
</dbReference>
<dbReference type="PANTHER" id="PTHR47186:SF30">
    <property type="entry name" value="EF-HAND DOMAIN-CONTAINING PROTEIN"/>
    <property type="match status" value="1"/>
</dbReference>
<evidence type="ECO:0000313" key="2">
    <source>
        <dbReference type="EMBL" id="KAK9923419.1"/>
    </source>
</evidence>
<dbReference type="SUPFAM" id="SSF52058">
    <property type="entry name" value="L domain-like"/>
    <property type="match status" value="1"/>
</dbReference>
<name>A0AAW1WHN1_RUBAR</name>
<organism evidence="2 3">
    <name type="scientific">Rubus argutus</name>
    <name type="common">Southern blackberry</name>
    <dbReference type="NCBI Taxonomy" id="59490"/>
    <lineage>
        <taxon>Eukaryota</taxon>
        <taxon>Viridiplantae</taxon>
        <taxon>Streptophyta</taxon>
        <taxon>Embryophyta</taxon>
        <taxon>Tracheophyta</taxon>
        <taxon>Spermatophyta</taxon>
        <taxon>Magnoliopsida</taxon>
        <taxon>eudicotyledons</taxon>
        <taxon>Gunneridae</taxon>
        <taxon>Pentapetalae</taxon>
        <taxon>rosids</taxon>
        <taxon>fabids</taxon>
        <taxon>Rosales</taxon>
        <taxon>Rosaceae</taxon>
        <taxon>Rosoideae</taxon>
        <taxon>Rosoideae incertae sedis</taxon>
        <taxon>Rubus</taxon>
    </lineage>
</organism>
<comment type="caution">
    <text evidence="2">The sequence shown here is derived from an EMBL/GenBank/DDBJ whole genome shotgun (WGS) entry which is preliminary data.</text>
</comment>
<accession>A0AAW1WHN1</accession>
<dbReference type="Gene3D" id="3.80.10.10">
    <property type="entry name" value="Ribonuclease Inhibitor"/>
    <property type="match status" value="1"/>
</dbReference>
<dbReference type="EMBL" id="JBEDUW010000006">
    <property type="protein sequence ID" value="KAK9923419.1"/>
    <property type="molecule type" value="Genomic_DNA"/>
</dbReference>
<keyword evidence="3" id="KW-1185">Reference proteome</keyword>
<sequence length="291" mass="33285">MGKLINLKHMYVESSRRLSGLPKGVGRLRGLRILDRFVCGGGDDKETLELGDLGSFEHLQGTTLRIDGLGNVKDGREQAQKAQLEKKKYLLELILDFWSEPQEQQRISDEELLDALRPHPDLKSLKVWNYEGSTLVFGNWIMSLQHLTHLTLYEFEYCESLLPLGKLPYLEVLDIHWMGRVKKVGVEWLGIEETQTSPATATPTAIVFPKLKLLYFYGMRGWEEWEGVGDDCRVTIMPCLSSLEISNAPFLKQLPDFLQHNRPQLQLKMEDVHPSLLEDLARRGKAVSSIR</sequence>
<protein>
    <recommendedName>
        <fullName evidence="1">R13L1/DRL21-like LRR repeat region domain-containing protein</fullName>
    </recommendedName>
</protein>
<evidence type="ECO:0000259" key="1">
    <source>
        <dbReference type="Pfam" id="PF25019"/>
    </source>
</evidence>
<evidence type="ECO:0000313" key="3">
    <source>
        <dbReference type="Proteomes" id="UP001457282"/>
    </source>
</evidence>
<proteinExistence type="predicted"/>
<feature type="domain" description="R13L1/DRL21-like LRR repeat region" evidence="1">
    <location>
        <begin position="51"/>
        <end position="178"/>
    </location>
</feature>
<gene>
    <name evidence="2" type="ORF">M0R45_031838</name>
</gene>
<dbReference type="Proteomes" id="UP001457282">
    <property type="component" value="Unassembled WGS sequence"/>
</dbReference>
<dbReference type="InterPro" id="IPR032675">
    <property type="entry name" value="LRR_dom_sf"/>
</dbReference>
<dbReference type="AlphaFoldDB" id="A0AAW1WHN1"/>
<reference evidence="2 3" key="1">
    <citation type="journal article" date="2023" name="G3 (Bethesda)">
        <title>A chromosome-length genome assembly and annotation of blackberry (Rubus argutus, cv. 'Hillquist').</title>
        <authorList>
            <person name="Bruna T."/>
            <person name="Aryal R."/>
            <person name="Dudchenko O."/>
            <person name="Sargent D.J."/>
            <person name="Mead D."/>
            <person name="Buti M."/>
            <person name="Cavallini A."/>
            <person name="Hytonen T."/>
            <person name="Andres J."/>
            <person name="Pham M."/>
            <person name="Weisz D."/>
            <person name="Mascagni F."/>
            <person name="Usai G."/>
            <person name="Natali L."/>
            <person name="Bassil N."/>
            <person name="Fernandez G.E."/>
            <person name="Lomsadze A."/>
            <person name="Armour M."/>
            <person name="Olukolu B."/>
            <person name="Poorten T."/>
            <person name="Britton C."/>
            <person name="Davik J."/>
            <person name="Ashrafi H."/>
            <person name="Aiden E.L."/>
            <person name="Borodovsky M."/>
            <person name="Worthington M."/>
        </authorList>
    </citation>
    <scope>NUCLEOTIDE SEQUENCE [LARGE SCALE GENOMIC DNA]</scope>
    <source>
        <strain evidence="2">PI 553951</strain>
    </source>
</reference>